<evidence type="ECO:0000256" key="8">
    <source>
        <dbReference type="ARBA" id="ARBA00023136"/>
    </source>
</evidence>
<organism evidence="11 12">
    <name type="scientific">Corchorus capsularis</name>
    <name type="common">Jute</name>
    <dbReference type="NCBI Taxonomy" id="210143"/>
    <lineage>
        <taxon>Eukaryota</taxon>
        <taxon>Viridiplantae</taxon>
        <taxon>Streptophyta</taxon>
        <taxon>Embryophyta</taxon>
        <taxon>Tracheophyta</taxon>
        <taxon>Spermatophyta</taxon>
        <taxon>Magnoliopsida</taxon>
        <taxon>eudicotyledons</taxon>
        <taxon>Gunneridae</taxon>
        <taxon>Pentapetalae</taxon>
        <taxon>rosids</taxon>
        <taxon>malvids</taxon>
        <taxon>Malvales</taxon>
        <taxon>Malvaceae</taxon>
        <taxon>Grewioideae</taxon>
        <taxon>Apeibeae</taxon>
        <taxon>Corchorus</taxon>
    </lineage>
</organism>
<evidence type="ECO:0000256" key="4">
    <source>
        <dbReference type="ARBA" id="ARBA00022597"/>
    </source>
</evidence>
<keyword evidence="5 10" id="KW-0812">Transmembrane</keyword>
<keyword evidence="4 11" id="KW-0762">Sugar transport</keyword>
<accession>A0A1R3JP60</accession>
<comment type="similarity">
    <text evidence="2">Belongs to the SWEET sugar transporter family.</text>
</comment>
<evidence type="ECO:0000256" key="10">
    <source>
        <dbReference type="SAM" id="Phobius"/>
    </source>
</evidence>
<evidence type="ECO:0000256" key="3">
    <source>
        <dbReference type="ARBA" id="ARBA00022448"/>
    </source>
</evidence>
<dbReference type="AlphaFoldDB" id="A0A1R3JP60"/>
<dbReference type="GO" id="GO:0051260">
    <property type="term" value="P:protein homooligomerization"/>
    <property type="evidence" value="ECO:0007669"/>
    <property type="project" value="UniProtKB-ARBA"/>
</dbReference>
<dbReference type="GO" id="GO:0012505">
    <property type="term" value="C:endomembrane system"/>
    <property type="evidence" value="ECO:0007669"/>
    <property type="project" value="UniProtKB-SubCell"/>
</dbReference>
<feature type="transmembrane region" description="Helical" evidence="10">
    <location>
        <begin position="350"/>
        <end position="372"/>
    </location>
</feature>
<dbReference type="PANTHER" id="PTHR10791">
    <property type="entry name" value="RAG1-ACTIVATING PROTEIN 1"/>
    <property type="match status" value="1"/>
</dbReference>
<evidence type="ECO:0000313" key="12">
    <source>
        <dbReference type="Proteomes" id="UP000188268"/>
    </source>
</evidence>
<evidence type="ECO:0000256" key="5">
    <source>
        <dbReference type="ARBA" id="ARBA00022692"/>
    </source>
</evidence>
<evidence type="ECO:0000256" key="6">
    <source>
        <dbReference type="ARBA" id="ARBA00022737"/>
    </source>
</evidence>
<evidence type="ECO:0000256" key="9">
    <source>
        <dbReference type="SAM" id="MobiDB-lite"/>
    </source>
</evidence>
<sequence length="488" mass="54949">MSLSSLSFKYRTQEDDDDFRPEPPRVIPDNRRDFNEASRLIESYSRVEKMVQDGGKQLMYAAGGVAVATATTFKLTAPLICSAPQHREADRDFFWRILTSFIIGYGIFIWWYVSRVVNLYLDLLDFQPRLATATTNLARMSDELDESGALIYLKLRTKRGDFLRSYFKTRLEPTTLCMATRTVPCENEVLSTSSLSFIIGIIGNVVSILVFASPMTTFWKVIKKKSTDRYKVVPYITTLLCTSLWTFYGLLKPGGLLIMTVNGAGAIFQFLYVTLFLLYCPQDKKVKTAKLVAVLDIGFLGSVIAVTLLLLNKNLQLTFTGILCAALTIGMYASPLAAMRTVTKTKTVEYMPFLLSFFLFLNAGVWSVYSVLIEDFFIGIPNAIGFLLGSAQLILYSMYKNKSKFKKQVKISTNDGAIIEVSAYKEADGDEEKSLKQGKVMSKNKSLPRPPVNRLYSLEKLMRTLSWGPYGIHSTLPQDQDDIEEDLP</sequence>
<feature type="transmembrane region" description="Helical" evidence="10">
    <location>
        <begin position="93"/>
        <end position="113"/>
    </location>
</feature>
<evidence type="ECO:0000313" key="11">
    <source>
        <dbReference type="EMBL" id="OMO96682.1"/>
    </source>
</evidence>
<keyword evidence="7 10" id="KW-1133">Transmembrane helix</keyword>
<evidence type="ECO:0000256" key="1">
    <source>
        <dbReference type="ARBA" id="ARBA00004127"/>
    </source>
</evidence>
<gene>
    <name evidence="11" type="ORF">CCACVL1_04834</name>
</gene>
<dbReference type="GO" id="GO:0051119">
    <property type="term" value="F:sugar transmembrane transporter activity"/>
    <property type="evidence" value="ECO:0007669"/>
    <property type="project" value="InterPro"/>
</dbReference>
<reference evidence="11 12" key="1">
    <citation type="submission" date="2013-09" db="EMBL/GenBank/DDBJ databases">
        <title>Corchorus capsularis genome sequencing.</title>
        <authorList>
            <person name="Alam M."/>
            <person name="Haque M.S."/>
            <person name="Islam M.S."/>
            <person name="Emdad E.M."/>
            <person name="Islam M.M."/>
            <person name="Ahmed B."/>
            <person name="Halim A."/>
            <person name="Hossen Q.M.M."/>
            <person name="Hossain M.Z."/>
            <person name="Ahmed R."/>
            <person name="Khan M.M."/>
            <person name="Islam R."/>
            <person name="Rashid M.M."/>
            <person name="Khan S.A."/>
            <person name="Rahman M.S."/>
            <person name="Alam M."/>
        </authorList>
    </citation>
    <scope>NUCLEOTIDE SEQUENCE [LARGE SCALE GENOMIC DNA]</scope>
    <source>
        <strain evidence="12">cv. CVL-1</strain>
        <tissue evidence="11">Whole seedling</tissue>
    </source>
</reference>
<feature type="transmembrane region" description="Helical" evidence="10">
    <location>
        <begin position="58"/>
        <end position="81"/>
    </location>
</feature>
<name>A0A1R3JP60_COCAP</name>
<dbReference type="EMBL" id="AWWV01007379">
    <property type="protein sequence ID" value="OMO96682.1"/>
    <property type="molecule type" value="Genomic_DNA"/>
</dbReference>
<comment type="subcellular location">
    <subcellularLocation>
        <location evidence="1">Endomembrane system</location>
        <topology evidence="1">Multi-pass membrane protein</topology>
    </subcellularLocation>
</comment>
<dbReference type="InterPro" id="IPR047664">
    <property type="entry name" value="SWEET"/>
</dbReference>
<dbReference type="Gramene" id="OMO96682">
    <property type="protein sequence ID" value="OMO96682"/>
    <property type="gene ID" value="CCACVL1_04834"/>
</dbReference>
<feature type="transmembrane region" description="Helical" evidence="10">
    <location>
        <begin position="378"/>
        <end position="399"/>
    </location>
</feature>
<keyword evidence="6" id="KW-0677">Repeat</keyword>
<keyword evidence="12" id="KW-1185">Reference proteome</keyword>
<feature type="transmembrane region" description="Helical" evidence="10">
    <location>
        <begin position="257"/>
        <end position="279"/>
    </location>
</feature>
<proteinExistence type="inferred from homology"/>
<feature type="transmembrane region" description="Helical" evidence="10">
    <location>
        <begin position="194"/>
        <end position="212"/>
    </location>
</feature>
<dbReference type="Gene3D" id="1.20.1280.290">
    <property type="match status" value="2"/>
</dbReference>
<evidence type="ECO:0000256" key="2">
    <source>
        <dbReference type="ARBA" id="ARBA00007809"/>
    </source>
</evidence>
<keyword evidence="3" id="KW-0813">Transport</keyword>
<dbReference type="OrthoDB" id="409725at2759"/>
<feature type="transmembrane region" description="Helical" evidence="10">
    <location>
        <begin position="317"/>
        <end position="338"/>
    </location>
</feature>
<comment type="caution">
    <text evidence="11">The sequence shown here is derived from an EMBL/GenBank/DDBJ whole genome shotgun (WGS) entry which is preliminary data.</text>
</comment>
<keyword evidence="8 10" id="KW-0472">Membrane</keyword>
<protein>
    <submittedName>
        <fullName evidence="11">SWEET sugar transporter</fullName>
    </submittedName>
</protein>
<dbReference type="InterPro" id="IPR004316">
    <property type="entry name" value="SWEET_rpt"/>
</dbReference>
<dbReference type="GO" id="GO:0016020">
    <property type="term" value="C:membrane"/>
    <property type="evidence" value="ECO:0007669"/>
    <property type="project" value="InterPro"/>
</dbReference>
<evidence type="ECO:0000256" key="7">
    <source>
        <dbReference type="ARBA" id="ARBA00022989"/>
    </source>
</evidence>
<feature type="transmembrane region" description="Helical" evidence="10">
    <location>
        <begin position="291"/>
        <end position="311"/>
    </location>
</feature>
<dbReference type="Proteomes" id="UP000188268">
    <property type="component" value="Unassembled WGS sequence"/>
</dbReference>
<feature type="transmembrane region" description="Helical" evidence="10">
    <location>
        <begin position="232"/>
        <end position="251"/>
    </location>
</feature>
<feature type="region of interest" description="Disordered" evidence="9">
    <location>
        <begin position="1"/>
        <end position="25"/>
    </location>
</feature>
<dbReference type="Pfam" id="PF03083">
    <property type="entry name" value="MtN3_slv"/>
    <property type="match status" value="2"/>
</dbReference>
<dbReference type="FunFam" id="1.20.1280.290:FF:000001">
    <property type="entry name" value="Bidirectional sugar transporter SWEET"/>
    <property type="match status" value="1"/>
</dbReference>
<dbReference type="FunFam" id="1.20.1280.290:FF:000002">
    <property type="entry name" value="Bidirectional sugar transporter SWEET"/>
    <property type="match status" value="1"/>
</dbReference>
<dbReference type="PANTHER" id="PTHR10791:SF142">
    <property type="entry name" value="BIDIRECTIONAL SUGAR TRANSPORTER SWEET16"/>
    <property type="match status" value="1"/>
</dbReference>